<dbReference type="PANTHER" id="PTHR12558">
    <property type="entry name" value="CELL DIVISION CYCLE 16,23,27"/>
    <property type="match status" value="1"/>
</dbReference>
<evidence type="ECO:0000256" key="1">
    <source>
        <dbReference type="PROSITE-ProRule" id="PRU00339"/>
    </source>
</evidence>
<reference evidence="3" key="1">
    <citation type="submission" date="2018-05" db="EMBL/GenBank/DDBJ databases">
        <title>Zavarzinia sp. HR-AS.</title>
        <authorList>
            <person name="Lee Y."/>
            <person name="Jeon C.O."/>
        </authorList>
    </citation>
    <scope>NUCLEOTIDE SEQUENCE [LARGE SCALE GENOMIC DNA]</scope>
    <source>
        <strain evidence="3">DSM 1231</strain>
    </source>
</reference>
<gene>
    <name evidence="2" type="ORF">DKG75_05600</name>
</gene>
<dbReference type="PANTHER" id="PTHR12558:SF13">
    <property type="entry name" value="CELL DIVISION CYCLE PROTEIN 27 HOMOLOG"/>
    <property type="match status" value="1"/>
</dbReference>
<feature type="repeat" description="TPR" evidence="1">
    <location>
        <begin position="446"/>
        <end position="479"/>
    </location>
</feature>
<dbReference type="Pfam" id="PF13432">
    <property type="entry name" value="TPR_16"/>
    <property type="match status" value="1"/>
</dbReference>
<dbReference type="Pfam" id="PF13414">
    <property type="entry name" value="TPR_11"/>
    <property type="match status" value="1"/>
</dbReference>
<dbReference type="Proteomes" id="UP000246077">
    <property type="component" value="Unassembled WGS sequence"/>
</dbReference>
<organism evidence="2 3">
    <name type="scientific">Zavarzinia compransoris</name>
    <dbReference type="NCBI Taxonomy" id="1264899"/>
    <lineage>
        <taxon>Bacteria</taxon>
        <taxon>Pseudomonadati</taxon>
        <taxon>Pseudomonadota</taxon>
        <taxon>Alphaproteobacteria</taxon>
        <taxon>Rhodospirillales</taxon>
        <taxon>Zavarziniaceae</taxon>
        <taxon>Zavarzinia</taxon>
    </lineage>
</organism>
<evidence type="ECO:0000313" key="2">
    <source>
        <dbReference type="EMBL" id="PWR24017.1"/>
    </source>
</evidence>
<proteinExistence type="predicted"/>
<accession>A0A317EA72</accession>
<sequence>MGGRSVAPPRPAPAFPVLAFPALARHVYSPRRLVSAVVAAVLLAGCATADVGATPNAGASLALEQVEVHSLAGGYLAGRHAGGTQDVLASARFYDAALRLDPGNTNLRRQAMMSALLVGRYLDAATHAEIVARLEPADPVAPLIATIAEMRTGRYEAAQKRLNALPSNSALDIISPIITAWAIQGQGDIDGALVALEKLGDSPGVRPFRLYHTALLAVAGGQTALAAKAFQALRTSIGGSWVHALLAEGAFLESIGEKAAARALYQAALKGGNNLALAAALARLERGEGAQPLVSTPVEGVAEAMFGIASLLAQEGANEPVLVYLRLAMMAKPDFPEAQALLAETFEDVGDKRAAAELFRTVAPDSLLRPMAEIRHALLLAEIDLKDEAVALLDRRISANGKDVDALTAKGDILRQGEDFAGAARAYGKAIDVIEADGQQPEARYWTLYFSRGICNERLRRWDDAEADLNRALALRPDQPSVLNYLAYSWVEQGRNLKKAEDMLKKAVADRPDDGYIVDSLGWVYFRQGRFEEAVAVLERAVSLKPGDPTINDHLGDAYWAVGRRAEAGFQWRTALALKPEAEQKKDIEGKLDKGLPAERLVPGVD</sequence>
<protein>
    <submittedName>
        <fullName evidence="2">Uncharacterized protein</fullName>
    </submittedName>
</protein>
<evidence type="ECO:0000313" key="3">
    <source>
        <dbReference type="Proteomes" id="UP000246077"/>
    </source>
</evidence>
<dbReference type="AlphaFoldDB" id="A0A317EA72"/>
<dbReference type="OrthoDB" id="9766710at2"/>
<dbReference type="InterPro" id="IPR011990">
    <property type="entry name" value="TPR-like_helical_dom_sf"/>
</dbReference>
<dbReference type="Gene3D" id="1.25.40.10">
    <property type="entry name" value="Tetratricopeptide repeat domain"/>
    <property type="match status" value="3"/>
</dbReference>
<dbReference type="EMBL" id="QGLF01000001">
    <property type="protein sequence ID" value="PWR24017.1"/>
    <property type="molecule type" value="Genomic_DNA"/>
</dbReference>
<keyword evidence="3" id="KW-1185">Reference proteome</keyword>
<dbReference type="RefSeq" id="WP_133636786.1">
    <property type="nucleotide sequence ID" value="NZ_QGLF01000001.1"/>
</dbReference>
<dbReference type="SUPFAM" id="SSF48452">
    <property type="entry name" value="TPR-like"/>
    <property type="match status" value="2"/>
</dbReference>
<dbReference type="InterPro" id="IPR019734">
    <property type="entry name" value="TPR_rpt"/>
</dbReference>
<dbReference type="SMART" id="SM00028">
    <property type="entry name" value="TPR"/>
    <property type="match status" value="5"/>
</dbReference>
<keyword evidence="1" id="KW-0802">TPR repeat</keyword>
<name>A0A317EA72_9PROT</name>
<comment type="caution">
    <text evidence="2">The sequence shown here is derived from an EMBL/GenBank/DDBJ whole genome shotgun (WGS) entry which is preliminary data.</text>
</comment>
<feature type="repeat" description="TPR" evidence="1">
    <location>
        <begin position="515"/>
        <end position="548"/>
    </location>
</feature>
<dbReference type="PROSITE" id="PS50005">
    <property type="entry name" value="TPR"/>
    <property type="match status" value="2"/>
</dbReference>